<organism evidence="2 3">
    <name type="scientific">Pisolithus tinctorius Marx 270</name>
    <dbReference type="NCBI Taxonomy" id="870435"/>
    <lineage>
        <taxon>Eukaryota</taxon>
        <taxon>Fungi</taxon>
        <taxon>Dikarya</taxon>
        <taxon>Basidiomycota</taxon>
        <taxon>Agaricomycotina</taxon>
        <taxon>Agaricomycetes</taxon>
        <taxon>Agaricomycetidae</taxon>
        <taxon>Boletales</taxon>
        <taxon>Sclerodermatineae</taxon>
        <taxon>Pisolithaceae</taxon>
        <taxon>Pisolithus</taxon>
    </lineage>
</organism>
<evidence type="ECO:0000256" key="1">
    <source>
        <dbReference type="SAM" id="SignalP"/>
    </source>
</evidence>
<sequence>MSTSEYLLKLAMLTFASFWSSARGNLRRDVSRNRLSVRCAPMPDVSPVDVVIETSFAISRV</sequence>
<keyword evidence="3" id="KW-1185">Reference proteome</keyword>
<name>A0A0C3PX07_PISTI</name>
<evidence type="ECO:0000313" key="2">
    <source>
        <dbReference type="EMBL" id="KIO13916.1"/>
    </source>
</evidence>
<accession>A0A0C3PX07</accession>
<evidence type="ECO:0000313" key="3">
    <source>
        <dbReference type="Proteomes" id="UP000054217"/>
    </source>
</evidence>
<reference evidence="2 3" key="1">
    <citation type="submission" date="2014-04" db="EMBL/GenBank/DDBJ databases">
        <authorList>
            <consortium name="DOE Joint Genome Institute"/>
            <person name="Kuo A."/>
            <person name="Kohler A."/>
            <person name="Costa M.D."/>
            <person name="Nagy L.G."/>
            <person name="Floudas D."/>
            <person name="Copeland A."/>
            <person name="Barry K.W."/>
            <person name="Cichocki N."/>
            <person name="Veneault-Fourrey C."/>
            <person name="LaButti K."/>
            <person name="Lindquist E.A."/>
            <person name="Lipzen A."/>
            <person name="Lundell T."/>
            <person name="Morin E."/>
            <person name="Murat C."/>
            <person name="Sun H."/>
            <person name="Tunlid A."/>
            <person name="Henrissat B."/>
            <person name="Grigoriev I.V."/>
            <person name="Hibbett D.S."/>
            <person name="Martin F."/>
            <person name="Nordberg H.P."/>
            <person name="Cantor M.N."/>
            <person name="Hua S.X."/>
        </authorList>
    </citation>
    <scope>NUCLEOTIDE SEQUENCE [LARGE SCALE GENOMIC DNA]</scope>
    <source>
        <strain evidence="2 3">Marx 270</strain>
    </source>
</reference>
<reference evidence="3" key="2">
    <citation type="submission" date="2015-01" db="EMBL/GenBank/DDBJ databases">
        <title>Evolutionary Origins and Diversification of the Mycorrhizal Mutualists.</title>
        <authorList>
            <consortium name="DOE Joint Genome Institute"/>
            <consortium name="Mycorrhizal Genomics Consortium"/>
            <person name="Kohler A."/>
            <person name="Kuo A."/>
            <person name="Nagy L.G."/>
            <person name="Floudas D."/>
            <person name="Copeland A."/>
            <person name="Barry K.W."/>
            <person name="Cichocki N."/>
            <person name="Veneault-Fourrey C."/>
            <person name="LaButti K."/>
            <person name="Lindquist E.A."/>
            <person name="Lipzen A."/>
            <person name="Lundell T."/>
            <person name="Morin E."/>
            <person name="Murat C."/>
            <person name="Riley R."/>
            <person name="Ohm R."/>
            <person name="Sun H."/>
            <person name="Tunlid A."/>
            <person name="Henrissat B."/>
            <person name="Grigoriev I.V."/>
            <person name="Hibbett D.S."/>
            <person name="Martin F."/>
        </authorList>
    </citation>
    <scope>NUCLEOTIDE SEQUENCE [LARGE SCALE GENOMIC DNA]</scope>
    <source>
        <strain evidence="3">Marx 270</strain>
    </source>
</reference>
<dbReference type="AlphaFoldDB" id="A0A0C3PX07"/>
<gene>
    <name evidence="2" type="ORF">M404DRAFT_992166</name>
</gene>
<dbReference type="Proteomes" id="UP000054217">
    <property type="component" value="Unassembled WGS sequence"/>
</dbReference>
<proteinExistence type="predicted"/>
<feature type="chain" id="PRO_5002177156" evidence="1">
    <location>
        <begin position="25"/>
        <end position="61"/>
    </location>
</feature>
<protein>
    <submittedName>
        <fullName evidence="2">Uncharacterized protein</fullName>
    </submittedName>
</protein>
<feature type="signal peptide" evidence="1">
    <location>
        <begin position="1"/>
        <end position="24"/>
    </location>
</feature>
<dbReference type="EMBL" id="KN831945">
    <property type="protein sequence ID" value="KIO13916.1"/>
    <property type="molecule type" value="Genomic_DNA"/>
</dbReference>
<keyword evidence="1" id="KW-0732">Signal</keyword>
<dbReference type="InParanoid" id="A0A0C3PX07"/>
<dbReference type="HOGENOM" id="CLU_2923620_0_0_1"/>